<evidence type="ECO:0000256" key="4">
    <source>
        <dbReference type="ARBA" id="ARBA00022989"/>
    </source>
</evidence>
<keyword evidence="4 6" id="KW-1133">Transmembrane helix</keyword>
<feature type="transmembrane region" description="Helical" evidence="6">
    <location>
        <begin position="12"/>
        <end position="38"/>
    </location>
</feature>
<dbReference type="Proteomes" id="UP000179441">
    <property type="component" value="Unassembled WGS sequence"/>
</dbReference>
<dbReference type="InterPro" id="IPR032694">
    <property type="entry name" value="CopC/D"/>
</dbReference>
<dbReference type="AlphaFoldDB" id="A0A1S1M4L0"/>
<evidence type="ECO:0000256" key="2">
    <source>
        <dbReference type="ARBA" id="ARBA00022475"/>
    </source>
</evidence>
<keyword evidence="2" id="KW-1003">Cell membrane</keyword>
<evidence type="ECO:0000259" key="7">
    <source>
        <dbReference type="Pfam" id="PF05425"/>
    </source>
</evidence>
<evidence type="ECO:0000256" key="1">
    <source>
        <dbReference type="ARBA" id="ARBA00004651"/>
    </source>
</evidence>
<protein>
    <submittedName>
        <fullName evidence="8">Copper resistance protein CopD</fullName>
    </submittedName>
</protein>
<feature type="transmembrane region" description="Helical" evidence="6">
    <location>
        <begin position="489"/>
        <end position="509"/>
    </location>
</feature>
<feature type="transmembrane region" description="Helical" evidence="6">
    <location>
        <begin position="240"/>
        <end position="261"/>
    </location>
</feature>
<dbReference type="Pfam" id="PF05425">
    <property type="entry name" value="CopD"/>
    <property type="match status" value="1"/>
</dbReference>
<dbReference type="InterPro" id="IPR008457">
    <property type="entry name" value="Cu-R_CopD_dom"/>
</dbReference>
<evidence type="ECO:0000313" key="8">
    <source>
        <dbReference type="EMBL" id="OHU77657.1"/>
    </source>
</evidence>
<accession>A0A1S1M4L0</accession>
<evidence type="ECO:0000256" key="5">
    <source>
        <dbReference type="ARBA" id="ARBA00023136"/>
    </source>
</evidence>
<dbReference type="InterPro" id="IPR019108">
    <property type="entry name" value="Caa3_assmbl_CtaG-rel"/>
</dbReference>
<dbReference type="EMBL" id="MLIS01000001">
    <property type="protein sequence ID" value="OHU77657.1"/>
    <property type="molecule type" value="Genomic_DNA"/>
</dbReference>
<sequence>MTTTSTASKTDSPIWTIVVGLAALAGLVAAAIGALSLAEALLATGLPNPGPVTSYGLPFVRATAEIVAVVAVGAFLLTAFFVPPQSTGVLDVDGYRSLRVGTAASTALAVLSAVMVPLSISDVAGQPVRDFGLGELWTLAGEIETVNAWRWMAFIAAGVAIASRVVLRWSWTPLLVVGSVATLMPLALVGHSATGGAHDLGTNSLIIHLVSAALWAGGLVALLIHALRGGGYLDVATRRFSTLALWCYVAIGLSGIINALIRVQLSDLFTTRYGWLLVGKATALLVLGVLGYLQRRSAITALSEEPQNRRPLIRLAGMEAVIFAVTFGIAVGLGRTPPPPPVNLNPSPVEVAIGYTLDGPPTPQRLLFDWRFDLIFGTAAIVFAVTYLVGVRRLKARGDAWPVGRTIAWLSGCAFLLIATSSGVGRYMPAMFSMHMVAHMMLSMLVPVLLVLGGPITLLLRVLPAAGKGDPPGLREWVQLLLHSSFSRFLTHPLVATSLFIGGFYGLYLSGLYDAAVDVHAAHLAMNLHFLLSGYLFYWVVIGIDPSPRRLPPVAKLGIVLVSLPLHAFFGVILMGTKSILGEKFYSNLALPWRIDLASDQHMGGAITWATGELPLLVVMIALVIQWSRSDERLARRQDRAADRDDDADLAAYNAMLAKMAQLDENSR</sequence>
<gene>
    <name evidence="8" type="ORF">BKG84_03835</name>
</gene>
<keyword evidence="5 6" id="KW-0472">Membrane</keyword>
<feature type="transmembrane region" description="Helical" evidence="6">
    <location>
        <begin position="406"/>
        <end position="424"/>
    </location>
</feature>
<dbReference type="GO" id="GO:0005886">
    <property type="term" value="C:plasma membrane"/>
    <property type="evidence" value="ECO:0007669"/>
    <property type="project" value="UniProtKB-SubCell"/>
</dbReference>
<feature type="transmembrane region" description="Helical" evidence="6">
    <location>
        <begin position="521"/>
        <end position="542"/>
    </location>
</feature>
<feature type="transmembrane region" description="Helical" evidence="6">
    <location>
        <begin position="174"/>
        <end position="193"/>
    </location>
</feature>
<feature type="transmembrane region" description="Helical" evidence="6">
    <location>
        <begin position="374"/>
        <end position="394"/>
    </location>
</feature>
<feature type="transmembrane region" description="Helical" evidence="6">
    <location>
        <begin position="205"/>
        <end position="228"/>
    </location>
</feature>
<organism evidence="8 9">
    <name type="scientific">Mycobacteroides chelonae</name>
    <name type="common">Mycobacterium chelonae</name>
    <dbReference type="NCBI Taxonomy" id="1774"/>
    <lineage>
        <taxon>Bacteria</taxon>
        <taxon>Bacillati</taxon>
        <taxon>Actinomycetota</taxon>
        <taxon>Actinomycetes</taxon>
        <taxon>Mycobacteriales</taxon>
        <taxon>Mycobacteriaceae</taxon>
        <taxon>Mycobacteroides</taxon>
    </lineage>
</organism>
<feature type="transmembrane region" description="Helical" evidence="6">
    <location>
        <begin position="273"/>
        <end position="293"/>
    </location>
</feature>
<feature type="transmembrane region" description="Helical" evidence="6">
    <location>
        <begin position="58"/>
        <end position="82"/>
    </location>
</feature>
<feature type="transmembrane region" description="Helical" evidence="6">
    <location>
        <begin position="313"/>
        <end position="334"/>
    </location>
</feature>
<name>A0A1S1M4L0_MYCCH</name>
<comment type="subcellular location">
    <subcellularLocation>
        <location evidence="1">Cell membrane</location>
        <topology evidence="1">Multi-pass membrane protein</topology>
    </subcellularLocation>
</comment>
<dbReference type="RefSeq" id="WP_070951281.1">
    <property type="nucleotide sequence ID" value="NZ_CP050145.1"/>
</dbReference>
<dbReference type="Pfam" id="PF09678">
    <property type="entry name" value="Caa3_CtaG"/>
    <property type="match status" value="1"/>
</dbReference>
<feature type="transmembrane region" description="Helical" evidence="6">
    <location>
        <begin position="554"/>
        <end position="576"/>
    </location>
</feature>
<dbReference type="GO" id="GO:0006825">
    <property type="term" value="P:copper ion transport"/>
    <property type="evidence" value="ECO:0007669"/>
    <property type="project" value="InterPro"/>
</dbReference>
<feature type="transmembrane region" description="Helical" evidence="6">
    <location>
        <begin position="606"/>
        <end position="627"/>
    </location>
</feature>
<feature type="transmembrane region" description="Helical" evidence="6">
    <location>
        <begin position="436"/>
        <end position="460"/>
    </location>
</feature>
<keyword evidence="3 6" id="KW-0812">Transmembrane</keyword>
<feature type="transmembrane region" description="Helical" evidence="6">
    <location>
        <begin position="148"/>
        <end position="167"/>
    </location>
</feature>
<feature type="transmembrane region" description="Helical" evidence="6">
    <location>
        <begin position="103"/>
        <end position="120"/>
    </location>
</feature>
<proteinExistence type="predicted"/>
<dbReference type="PANTHER" id="PTHR34820">
    <property type="entry name" value="INNER MEMBRANE PROTEIN YEBZ"/>
    <property type="match status" value="1"/>
</dbReference>
<comment type="caution">
    <text evidence="8">The sequence shown here is derived from an EMBL/GenBank/DDBJ whole genome shotgun (WGS) entry which is preliminary data.</text>
</comment>
<reference evidence="8 9" key="1">
    <citation type="submission" date="2016-10" db="EMBL/GenBank/DDBJ databases">
        <title>Evaluation of Human, Veterinary and Environmental Mycobacterium chelonae Isolates by Core Genome Phylogenomic Analysis, Targeted Gene Comparison, and Anti-microbial Susceptibility Patterns: A Tale of Mistaken Identities.</title>
        <authorList>
            <person name="Fogelson S.B."/>
            <person name="Camus A.C."/>
            <person name="Lorenz W."/>
            <person name="Vasireddy R."/>
            <person name="Vasireddy S."/>
            <person name="Smith T."/>
            <person name="Brown-Elliott B.A."/>
            <person name="Wallace R.J.Jr."/>
            <person name="Hasan N.A."/>
            <person name="Reischl U."/>
            <person name="Sanchez S."/>
        </authorList>
    </citation>
    <scope>NUCLEOTIDE SEQUENCE [LARGE SCALE GENOMIC DNA]</scope>
    <source>
        <strain evidence="8 9">15518</strain>
    </source>
</reference>
<feature type="domain" description="Copper resistance protein D" evidence="7">
    <location>
        <begin position="236"/>
        <end position="333"/>
    </location>
</feature>
<evidence type="ECO:0000256" key="6">
    <source>
        <dbReference type="SAM" id="Phobius"/>
    </source>
</evidence>
<keyword evidence="9" id="KW-1185">Reference proteome</keyword>
<evidence type="ECO:0000256" key="3">
    <source>
        <dbReference type="ARBA" id="ARBA00022692"/>
    </source>
</evidence>
<evidence type="ECO:0000313" key="9">
    <source>
        <dbReference type="Proteomes" id="UP000179441"/>
    </source>
</evidence>
<dbReference type="PANTHER" id="PTHR34820:SF4">
    <property type="entry name" value="INNER MEMBRANE PROTEIN YEBZ"/>
    <property type="match status" value="1"/>
</dbReference>